<proteinExistence type="predicted"/>
<gene>
    <name evidence="1" type="ORF">DILT_LOCUS10487</name>
</gene>
<protein>
    <submittedName>
        <fullName evidence="1">Uncharacterized protein</fullName>
    </submittedName>
</protein>
<dbReference type="Proteomes" id="UP000281553">
    <property type="component" value="Unassembled WGS sequence"/>
</dbReference>
<name>A0A3P7P9Q8_DIBLA</name>
<dbReference type="EMBL" id="UYRU01059922">
    <property type="protein sequence ID" value="VDN14656.1"/>
    <property type="molecule type" value="Genomic_DNA"/>
</dbReference>
<keyword evidence="2" id="KW-1185">Reference proteome</keyword>
<sequence length="147" mass="16511">MRLESSSSQQLTHSELLRLSDEIDHCETQLAVESVLLSKIPCPWQGVLQSWISGMKQEVDTARTTTQKALATLHTGHAQENQVRLQERLNDMRSKTVDTTDSSRLRLPMLALSPCLPHARGRLPVRAARVLEPASRELVDYQEASVQ</sequence>
<organism evidence="1 2">
    <name type="scientific">Dibothriocephalus latus</name>
    <name type="common">Fish tapeworm</name>
    <name type="synonym">Diphyllobothrium latum</name>
    <dbReference type="NCBI Taxonomy" id="60516"/>
    <lineage>
        <taxon>Eukaryota</taxon>
        <taxon>Metazoa</taxon>
        <taxon>Spiralia</taxon>
        <taxon>Lophotrochozoa</taxon>
        <taxon>Platyhelminthes</taxon>
        <taxon>Cestoda</taxon>
        <taxon>Eucestoda</taxon>
        <taxon>Diphyllobothriidea</taxon>
        <taxon>Diphyllobothriidae</taxon>
        <taxon>Dibothriocephalus</taxon>
    </lineage>
</organism>
<reference evidence="1 2" key="1">
    <citation type="submission" date="2018-11" db="EMBL/GenBank/DDBJ databases">
        <authorList>
            <consortium name="Pathogen Informatics"/>
        </authorList>
    </citation>
    <scope>NUCLEOTIDE SEQUENCE [LARGE SCALE GENOMIC DNA]</scope>
</reference>
<dbReference type="AlphaFoldDB" id="A0A3P7P9Q8"/>
<evidence type="ECO:0000313" key="1">
    <source>
        <dbReference type="EMBL" id="VDN14656.1"/>
    </source>
</evidence>
<accession>A0A3P7P9Q8</accession>
<evidence type="ECO:0000313" key="2">
    <source>
        <dbReference type="Proteomes" id="UP000281553"/>
    </source>
</evidence>